<dbReference type="STRING" id="67767.A0A0J7KGI9"/>
<dbReference type="Pfam" id="PF09380">
    <property type="entry name" value="FERM_C"/>
    <property type="match status" value="1"/>
</dbReference>
<accession>A0A0J7KGI9</accession>
<organism evidence="12 13">
    <name type="scientific">Lasius niger</name>
    <name type="common">Black garden ant</name>
    <dbReference type="NCBI Taxonomy" id="67767"/>
    <lineage>
        <taxon>Eukaryota</taxon>
        <taxon>Metazoa</taxon>
        <taxon>Ecdysozoa</taxon>
        <taxon>Arthropoda</taxon>
        <taxon>Hexapoda</taxon>
        <taxon>Insecta</taxon>
        <taxon>Pterygota</taxon>
        <taxon>Neoptera</taxon>
        <taxon>Endopterygota</taxon>
        <taxon>Hymenoptera</taxon>
        <taxon>Apocrita</taxon>
        <taxon>Aculeata</taxon>
        <taxon>Formicoidea</taxon>
        <taxon>Formicidae</taxon>
        <taxon>Formicinae</taxon>
        <taxon>Lasius</taxon>
        <taxon>Lasius</taxon>
    </lineage>
</organism>
<dbReference type="InterPro" id="IPR000299">
    <property type="entry name" value="FERM_domain"/>
</dbReference>
<sequence length="373" mass="43210">MPEEQKVTGAPTEAMAENGTGTNSPTKSPVSKGKMALAKITLLDGTVRDFYIDRKARGQELLDMICQSMNLLEKDYFGLIYEDRHDSRNWLDLYKRIMKFIKTEPWKFNFEVKFYPPDPAQLQEDITRYQLCLQIRNDIITGRLLCSFVTHALLGSYLVQSEIGDYDPEEHGRTYLKDFKFAPNQTPELIEKVMDLHKTHKGQTPAEAELHYLENAKKLAMYGVDLHPAKDSEGVDIMLGVCASGLLVYRDCLRINRFAWPKILKISYKRHNFYIKIRPGDFEQFESTIGFKLANHRAAKKLWKVCVEHHTFFRLMSPEPVKKVGLIPYLGSRFRYSGRTHYETKKTPIDRQPPQFERSLSGRRLASRSMDGE</sequence>
<dbReference type="GO" id="GO:0031032">
    <property type="term" value="P:actomyosin structure organization"/>
    <property type="evidence" value="ECO:0007669"/>
    <property type="project" value="TreeGrafter"/>
</dbReference>
<dbReference type="SUPFAM" id="SSF47031">
    <property type="entry name" value="Second domain of FERM"/>
    <property type="match status" value="1"/>
</dbReference>
<proteinExistence type="predicted"/>
<evidence type="ECO:0000256" key="6">
    <source>
        <dbReference type="ARBA" id="ARBA00022949"/>
    </source>
</evidence>
<keyword evidence="8" id="KW-0206">Cytoskeleton</keyword>
<dbReference type="InterPro" id="IPR000798">
    <property type="entry name" value="Ez/rad/moesin-like"/>
</dbReference>
<evidence type="ECO:0000256" key="5">
    <source>
        <dbReference type="ARBA" id="ARBA00022553"/>
    </source>
</evidence>
<evidence type="ECO:0000259" key="11">
    <source>
        <dbReference type="PROSITE" id="PS50057"/>
    </source>
</evidence>
<dbReference type="SMART" id="SM01195">
    <property type="entry name" value="FA"/>
    <property type="match status" value="1"/>
</dbReference>
<dbReference type="PROSITE" id="PS50057">
    <property type="entry name" value="FERM_3"/>
    <property type="match status" value="1"/>
</dbReference>
<reference evidence="12 13" key="1">
    <citation type="submission" date="2015-04" db="EMBL/GenBank/DDBJ databases">
        <title>Lasius niger genome sequencing.</title>
        <authorList>
            <person name="Konorov E.A."/>
            <person name="Nikitin M.A."/>
            <person name="Kirill M.V."/>
            <person name="Chang P."/>
        </authorList>
    </citation>
    <scope>NUCLEOTIDE SEQUENCE [LARGE SCALE GENOMIC DNA]</scope>
    <source>
        <tissue evidence="12">Whole</tissue>
    </source>
</reference>
<evidence type="ECO:0000256" key="4">
    <source>
        <dbReference type="ARBA" id="ARBA00022490"/>
    </source>
</evidence>
<dbReference type="AlphaFoldDB" id="A0A0J7KGI9"/>
<dbReference type="OrthoDB" id="6589456at2759"/>
<dbReference type="SMART" id="SM01196">
    <property type="entry name" value="FERM_C"/>
    <property type="match status" value="1"/>
</dbReference>
<dbReference type="Pfam" id="PF00373">
    <property type="entry name" value="FERM_M"/>
    <property type="match status" value="1"/>
</dbReference>
<dbReference type="InterPro" id="IPR035963">
    <property type="entry name" value="FERM_2"/>
</dbReference>
<dbReference type="Pfam" id="PF08736">
    <property type="entry name" value="FA"/>
    <property type="match status" value="1"/>
</dbReference>
<dbReference type="FunFam" id="3.10.20.90:FF:000002">
    <property type="entry name" value="Erythrocyte protein band 4.1-like 3"/>
    <property type="match status" value="1"/>
</dbReference>
<dbReference type="InterPro" id="IPR018980">
    <property type="entry name" value="FERM_PH-like_C"/>
</dbReference>
<evidence type="ECO:0000256" key="8">
    <source>
        <dbReference type="ARBA" id="ARBA00023212"/>
    </source>
</evidence>
<evidence type="ECO:0000256" key="2">
    <source>
        <dbReference type="ARBA" id="ARBA00004536"/>
    </source>
</evidence>
<dbReference type="GO" id="GO:0009887">
    <property type="term" value="P:animal organ morphogenesis"/>
    <property type="evidence" value="ECO:0007669"/>
    <property type="project" value="UniProtKB-ARBA"/>
</dbReference>
<name>A0A0J7KGI9_LASNI</name>
<dbReference type="FunFam" id="1.20.80.10:FF:000001">
    <property type="entry name" value="Erythrocyte membrane protein band 4.1"/>
    <property type="match status" value="1"/>
</dbReference>
<dbReference type="FunFam" id="2.30.29.30:FF:000001">
    <property type="entry name" value="Erythrocyte membrane protein band 4.1"/>
    <property type="match status" value="1"/>
</dbReference>
<dbReference type="PANTHER" id="PTHR23280">
    <property type="entry name" value="4.1 G PROTEIN"/>
    <property type="match status" value="1"/>
</dbReference>
<feature type="compositionally biased region" description="Low complexity" evidence="10">
    <location>
        <begin position="358"/>
        <end position="373"/>
    </location>
</feature>
<keyword evidence="7" id="KW-0009">Actin-binding</keyword>
<dbReference type="PRINTS" id="PR00661">
    <property type="entry name" value="ERMFAMILY"/>
</dbReference>
<dbReference type="Gene3D" id="1.20.80.10">
    <property type="match status" value="1"/>
</dbReference>
<dbReference type="PROSITE" id="PS00661">
    <property type="entry name" value="FERM_2"/>
    <property type="match status" value="1"/>
</dbReference>
<dbReference type="CDD" id="cd14473">
    <property type="entry name" value="FERM_B-lobe"/>
    <property type="match status" value="1"/>
</dbReference>
<gene>
    <name evidence="12" type="ORF">RF55_11055</name>
</gene>
<dbReference type="InterPro" id="IPR019747">
    <property type="entry name" value="FERM_CS"/>
</dbReference>
<feature type="compositionally biased region" description="Polar residues" evidence="10">
    <location>
        <begin position="19"/>
        <end position="29"/>
    </location>
</feature>
<feature type="domain" description="FERM" evidence="11">
    <location>
        <begin position="36"/>
        <end position="317"/>
    </location>
</feature>
<dbReference type="GO" id="GO:0003779">
    <property type="term" value="F:actin binding"/>
    <property type="evidence" value="ECO:0007669"/>
    <property type="project" value="UniProtKB-KW"/>
</dbReference>
<dbReference type="InterPro" id="IPR014352">
    <property type="entry name" value="FERM/acyl-CoA-bd_prot_sf"/>
</dbReference>
<dbReference type="PaxDb" id="67767-A0A0J7KGI9"/>
<dbReference type="Proteomes" id="UP000036403">
    <property type="component" value="Unassembled WGS sequence"/>
</dbReference>
<protein>
    <recommendedName>
        <fullName evidence="3">Moesin/ezrin/radixin homolog 1</fullName>
    </recommendedName>
</protein>
<feature type="region of interest" description="Disordered" evidence="10">
    <location>
        <begin position="1"/>
        <end position="31"/>
    </location>
</feature>
<dbReference type="GO" id="GO:0030182">
    <property type="term" value="P:neuron differentiation"/>
    <property type="evidence" value="ECO:0007669"/>
    <property type="project" value="UniProtKB-ARBA"/>
</dbReference>
<evidence type="ECO:0000256" key="1">
    <source>
        <dbReference type="ARBA" id="ARBA00004245"/>
    </source>
</evidence>
<comment type="caution">
    <text evidence="12">The sequence shown here is derived from an EMBL/GenBank/DDBJ whole genome shotgun (WGS) entry which is preliminary data.</text>
</comment>
<dbReference type="GO" id="GO:0005886">
    <property type="term" value="C:plasma membrane"/>
    <property type="evidence" value="ECO:0007669"/>
    <property type="project" value="TreeGrafter"/>
</dbReference>
<comment type="subcellular location">
    <subcellularLocation>
        <location evidence="2">Cell junction</location>
        <location evidence="2">Adherens junction</location>
    </subcellularLocation>
    <subcellularLocation>
        <location evidence="9">Cell projection</location>
        <location evidence="9">Rhabdomere</location>
    </subcellularLocation>
    <subcellularLocation>
        <location evidence="1">Cytoplasm</location>
        <location evidence="1">Cytoskeleton</location>
    </subcellularLocation>
</comment>
<dbReference type="InterPro" id="IPR011993">
    <property type="entry name" value="PH-like_dom_sf"/>
</dbReference>
<keyword evidence="13" id="KW-1185">Reference proteome</keyword>
<keyword evidence="4" id="KW-0963">Cytoplasm</keyword>
<dbReference type="CDD" id="cd13184">
    <property type="entry name" value="FERM_C_4_1_family"/>
    <property type="match status" value="1"/>
</dbReference>
<feature type="region of interest" description="Disordered" evidence="10">
    <location>
        <begin position="343"/>
        <end position="373"/>
    </location>
</feature>
<dbReference type="SMART" id="SM00295">
    <property type="entry name" value="B41"/>
    <property type="match status" value="1"/>
</dbReference>
<dbReference type="InterPro" id="IPR019748">
    <property type="entry name" value="FERM_central"/>
</dbReference>
<keyword evidence="5" id="KW-0597">Phosphoprotein</keyword>
<evidence type="ECO:0000256" key="10">
    <source>
        <dbReference type="SAM" id="MobiDB-lite"/>
    </source>
</evidence>
<evidence type="ECO:0000256" key="7">
    <source>
        <dbReference type="ARBA" id="ARBA00023203"/>
    </source>
</evidence>
<dbReference type="GO" id="GO:0016028">
    <property type="term" value="C:rhabdomere"/>
    <property type="evidence" value="ECO:0007669"/>
    <property type="project" value="UniProtKB-SubCell"/>
</dbReference>
<dbReference type="InterPro" id="IPR019749">
    <property type="entry name" value="Band_41_domain"/>
</dbReference>
<evidence type="ECO:0000256" key="9">
    <source>
        <dbReference type="ARBA" id="ARBA00043944"/>
    </source>
</evidence>
<evidence type="ECO:0000313" key="12">
    <source>
        <dbReference type="EMBL" id="KMQ89326.1"/>
    </source>
</evidence>
<dbReference type="Gene3D" id="2.30.29.30">
    <property type="entry name" value="Pleckstrin-homology domain (PH domain)/Phosphotyrosine-binding domain (PTB)"/>
    <property type="match status" value="1"/>
</dbReference>
<dbReference type="Gene3D" id="3.10.20.90">
    <property type="entry name" value="Phosphatidylinositol 3-kinase Catalytic Subunit, Chain A, domain 1"/>
    <property type="match status" value="1"/>
</dbReference>
<evidence type="ECO:0000313" key="13">
    <source>
        <dbReference type="Proteomes" id="UP000036403"/>
    </source>
</evidence>
<dbReference type="PRINTS" id="PR00935">
    <property type="entry name" value="BAND41"/>
</dbReference>
<dbReference type="EMBL" id="LBMM01007894">
    <property type="protein sequence ID" value="KMQ89326.1"/>
    <property type="molecule type" value="Genomic_DNA"/>
</dbReference>
<dbReference type="SUPFAM" id="SSF54236">
    <property type="entry name" value="Ubiquitin-like"/>
    <property type="match status" value="1"/>
</dbReference>
<dbReference type="GO" id="GO:0005856">
    <property type="term" value="C:cytoskeleton"/>
    <property type="evidence" value="ECO:0007669"/>
    <property type="project" value="UniProtKB-SubCell"/>
</dbReference>
<dbReference type="SUPFAM" id="SSF50729">
    <property type="entry name" value="PH domain-like"/>
    <property type="match status" value="1"/>
</dbReference>
<evidence type="ECO:0000256" key="3">
    <source>
        <dbReference type="ARBA" id="ARBA00022025"/>
    </source>
</evidence>
<keyword evidence="6" id="KW-0965">Cell junction</keyword>
<dbReference type="Pfam" id="PF09379">
    <property type="entry name" value="FERM_N"/>
    <property type="match status" value="1"/>
</dbReference>
<dbReference type="InterPro" id="IPR018979">
    <property type="entry name" value="FERM_N"/>
</dbReference>
<dbReference type="InterPro" id="IPR029071">
    <property type="entry name" value="Ubiquitin-like_domsf"/>
</dbReference>
<dbReference type="GO" id="GO:0005912">
    <property type="term" value="C:adherens junction"/>
    <property type="evidence" value="ECO:0007669"/>
    <property type="project" value="UniProtKB-SubCell"/>
</dbReference>
<dbReference type="InterPro" id="IPR014847">
    <property type="entry name" value="FA"/>
</dbReference>
<dbReference type="PANTHER" id="PTHR23280:SF21">
    <property type="entry name" value="PROTEIN 4.1 HOMOLOG"/>
    <property type="match status" value="1"/>
</dbReference>